<evidence type="ECO:0000256" key="5">
    <source>
        <dbReference type="ARBA" id="ARBA00022898"/>
    </source>
</evidence>
<evidence type="ECO:0000256" key="9">
    <source>
        <dbReference type="ARBA" id="ARBA00047412"/>
    </source>
</evidence>
<evidence type="ECO:0000259" key="10">
    <source>
        <dbReference type="Pfam" id="PF00155"/>
    </source>
</evidence>
<dbReference type="InterPro" id="IPR004839">
    <property type="entry name" value="Aminotransferase_I/II_large"/>
</dbReference>
<dbReference type="SUPFAM" id="SSF53383">
    <property type="entry name" value="PLP-dependent transferases"/>
    <property type="match status" value="1"/>
</dbReference>
<dbReference type="Proteomes" id="UP001497525">
    <property type="component" value="Unassembled WGS sequence"/>
</dbReference>
<comment type="catalytic activity">
    <reaction evidence="9">
        <text>L-alanine + 2-oxoglutarate = pyruvate + L-glutamate</text>
        <dbReference type="Rhea" id="RHEA:19453"/>
        <dbReference type="ChEBI" id="CHEBI:15361"/>
        <dbReference type="ChEBI" id="CHEBI:16810"/>
        <dbReference type="ChEBI" id="CHEBI:29985"/>
        <dbReference type="ChEBI" id="CHEBI:57972"/>
        <dbReference type="EC" id="2.6.1.2"/>
    </reaction>
</comment>
<organism evidence="11 12">
    <name type="scientific">Calicophoron daubneyi</name>
    <name type="common">Rumen fluke</name>
    <name type="synonym">Paramphistomum daubneyi</name>
    <dbReference type="NCBI Taxonomy" id="300641"/>
    <lineage>
        <taxon>Eukaryota</taxon>
        <taxon>Metazoa</taxon>
        <taxon>Spiralia</taxon>
        <taxon>Lophotrochozoa</taxon>
        <taxon>Platyhelminthes</taxon>
        <taxon>Trematoda</taxon>
        <taxon>Digenea</taxon>
        <taxon>Plagiorchiida</taxon>
        <taxon>Pronocephalata</taxon>
        <taxon>Paramphistomoidea</taxon>
        <taxon>Paramphistomidae</taxon>
        <taxon>Calicophoron</taxon>
    </lineage>
</organism>
<reference evidence="11" key="1">
    <citation type="submission" date="2024-06" db="EMBL/GenBank/DDBJ databases">
        <authorList>
            <person name="Liu X."/>
            <person name="Lenzi L."/>
            <person name="Haldenby T S."/>
            <person name="Uol C."/>
        </authorList>
    </citation>
    <scope>NUCLEOTIDE SEQUENCE</scope>
</reference>
<dbReference type="Gene3D" id="3.40.640.10">
    <property type="entry name" value="Type I PLP-dependent aspartate aminotransferase-like (Major domain)"/>
    <property type="match status" value="1"/>
</dbReference>
<dbReference type="PANTHER" id="PTHR11751:SF29">
    <property type="entry name" value="ALANINE TRANSAMINASE"/>
    <property type="match status" value="1"/>
</dbReference>
<dbReference type="FunFam" id="3.40.640.10:FF:000012">
    <property type="entry name" value="alanine aminotransferase 2"/>
    <property type="match status" value="1"/>
</dbReference>
<evidence type="ECO:0000256" key="7">
    <source>
        <dbReference type="ARBA" id="ARBA00025785"/>
    </source>
</evidence>
<name>A0AAV2T7P7_CALDB</name>
<comment type="similarity">
    <text evidence="7">Belongs to the class-I pyridoxal-phosphate-dependent aminotransferase family. Alanine aminotransferase subfamily.</text>
</comment>
<evidence type="ECO:0000256" key="1">
    <source>
        <dbReference type="ARBA" id="ARBA00001933"/>
    </source>
</evidence>
<keyword evidence="5" id="KW-0663">Pyridoxal phosphate</keyword>
<keyword evidence="4" id="KW-0808">Transferase</keyword>
<evidence type="ECO:0000256" key="8">
    <source>
        <dbReference type="ARBA" id="ARBA00026106"/>
    </source>
</evidence>
<comment type="subunit">
    <text evidence="2">Homodimer.</text>
</comment>
<dbReference type="Gene3D" id="1.10.287.1970">
    <property type="match status" value="1"/>
</dbReference>
<evidence type="ECO:0000313" key="12">
    <source>
        <dbReference type="Proteomes" id="UP001497525"/>
    </source>
</evidence>
<protein>
    <recommendedName>
        <fullName evidence="8">alanine transaminase</fullName>
        <ecNumber evidence="8">2.6.1.2</ecNumber>
    </recommendedName>
</protein>
<dbReference type="PANTHER" id="PTHR11751">
    <property type="entry name" value="ALANINE AMINOTRANSFERASE"/>
    <property type="match status" value="1"/>
</dbReference>
<dbReference type="CDD" id="cd00609">
    <property type="entry name" value="AAT_like"/>
    <property type="match status" value="1"/>
</dbReference>
<dbReference type="EC" id="2.6.1.2" evidence="8"/>
<keyword evidence="3" id="KW-0032">Aminotransferase</keyword>
<proteinExistence type="inferred from homology"/>
<dbReference type="InterPro" id="IPR045088">
    <property type="entry name" value="ALAT1/2-like"/>
</dbReference>
<dbReference type="AlphaFoldDB" id="A0AAV2T7P7"/>
<comment type="cofactor">
    <cofactor evidence="1">
        <name>pyridoxal 5'-phosphate</name>
        <dbReference type="ChEBI" id="CHEBI:597326"/>
    </cofactor>
</comment>
<dbReference type="EMBL" id="CAXLJL010000123">
    <property type="protein sequence ID" value="CAL5132286.1"/>
    <property type="molecule type" value="Genomic_DNA"/>
</dbReference>
<comment type="pathway">
    <text evidence="6">Amino-acid degradation; L-alanine degradation via transaminase pathway; pyruvate from L-alanine: step 1/1.</text>
</comment>
<dbReference type="GO" id="GO:0030170">
    <property type="term" value="F:pyridoxal phosphate binding"/>
    <property type="evidence" value="ECO:0007669"/>
    <property type="project" value="InterPro"/>
</dbReference>
<dbReference type="Pfam" id="PF00155">
    <property type="entry name" value="Aminotran_1_2"/>
    <property type="match status" value="1"/>
</dbReference>
<dbReference type="InterPro" id="IPR015424">
    <property type="entry name" value="PyrdxlP-dep_Trfase"/>
</dbReference>
<evidence type="ECO:0000313" key="11">
    <source>
        <dbReference type="EMBL" id="CAL5132286.1"/>
    </source>
</evidence>
<evidence type="ECO:0000256" key="2">
    <source>
        <dbReference type="ARBA" id="ARBA00011738"/>
    </source>
</evidence>
<feature type="domain" description="Aminotransferase class I/classII large" evidence="10">
    <location>
        <begin position="110"/>
        <end position="476"/>
    </location>
</feature>
<dbReference type="InterPro" id="IPR015422">
    <property type="entry name" value="PyrdxlP-dep_Trfase_small"/>
</dbReference>
<evidence type="ECO:0000256" key="6">
    <source>
        <dbReference type="ARBA" id="ARBA00025708"/>
    </source>
</evidence>
<evidence type="ECO:0000256" key="4">
    <source>
        <dbReference type="ARBA" id="ARBA00022679"/>
    </source>
</evidence>
<comment type="caution">
    <text evidence="11">The sequence shown here is derived from an EMBL/GenBank/DDBJ whole genome shotgun (WGS) entry which is preliminary data.</text>
</comment>
<sequence length="489" mass="54468">MMTESGSNVLNVDNINPNFLRVEYAVRGPIVERANELEKELNEGAPKPFKSIIKCNIGDCQATGQKPVTFFREVIAAMAYPTLLQLNVNHGIPSDVQLRVKRMLESCPRGAVGSYSHSLGLWSVRQDVAKYIERRDGVAANPNDIFLSCGASEAVKYVLHLLSTGHPGKERAGIMVPIPQYPLYSATNAEYDAYQIDYYLDESKEWGMNVDELQKTLDEAKNHCIPRGLVVINPGNPTGQVLSRSCMEDIIKFCLRNRLVLLADEVYQLNIYQPDVHPWTSFKRVLRDMGPPTSSRLELASFMSCSKGFMGECGFRGGYCELINFDPKVQAQLYKVLSARLCPPVLGQAVIGAFVNPPVKGEPSYDSFCAERDGILNDLKIKAQLVTDSLNSMEGMSCNPVQGAMYAFPQIHLPPKAIKAAEEAGQKPDFFYCLNLLEEKGICVVPGSGFGQKQGTYHFRTTILPSVEEMKYVMKQLKDFHTEFMAKYA</sequence>
<evidence type="ECO:0000256" key="3">
    <source>
        <dbReference type="ARBA" id="ARBA00022576"/>
    </source>
</evidence>
<accession>A0AAV2T7P7</accession>
<dbReference type="InterPro" id="IPR015421">
    <property type="entry name" value="PyrdxlP-dep_Trfase_major"/>
</dbReference>
<dbReference type="FunFam" id="3.90.1150.10:FF:000010">
    <property type="entry name" value="Alanine aminotransferase 2"/>
    <property type="match status" value="1"/>
</dbReference>
<dbReference type="Gene3D" id="3.90.1150.10">
    <property type="entry name" value="Aspartate Aminotransferase, domain 1"/>
    <property type="match status" value="1"/>
</dbReference>
<gene>
    <name evidence="11" type="ORF">CDAUBV1_LOCUS5125</name>
</gene>
<dbReference type="GO" id="GO:0004021">
    <property type="term" value="F:L-alanine:2-oxoglutarate aminotransferase activity"/>
    <property type="evidence" value="ECO:0007669"/>
    <property type="project" value="UniProtKB-EC"/>
</dbReference>